<name>A0A8H7T814_9HELO</name>
<sequence length="454" mass="51044">MGASCSSEQGYDFCGPARPRSQPNAPGQQRPVEPSKAANDDVSTVTGTPQTEDDLDNGAPSRPAQTDIGSKWPYRTSTIKHPKVKIERKLWGRQEPDEGQDTANANIEREAAGLRGGTATRCFHMLRGIAPPGDDARRRAEGKMHIPQEYLQAMGEKRRDFYVKQAEDVKKVKDVRDVEEKAAAQKEDMSAFNDIDAETGFLKPADQEQMIIQNGNMTGTGPSHLDPFPSQHNNENVPLELHEQVARECMAMNRHAIGNLRRDMDAWLKANIMCYDIRHTDTTIESRERLGKGEITFSNAEKVVINQLLVPYPIPGHAYFPIPDSKLNHAKGETLTLYQLQDHLRRVIATEARADASKEASKHTFFKEFAPYFEYTIGIFDGGKQLENRLWFLQLMEKFGSPIPEEELAKWDEKMSGVYGIGTEARTPEVASSWRVASGEMKSLSEWISIIKRE</sequence>
<dbReference type="EMBL" id="JAFJYH010000236">
    <property type="protein sequence ID" value="KAG4415089.1"/>
    <property type="molecule type" value="Genomic_DNA"/>
</dbReference>
<evidence type="ECO:0000313" key="3">
    <source>
        <dbReference type="Proteomes" id="UP000664132"/>
    </source>
</evidence>
<protein>
    <submittedName>
        <fullName evidence="2">Uncharacterized protein</fullName>
    </submittedName>
</protein>
<reference evidence="2" key="1">
    <citation type="submission" date="2021-02" db="EMBL/GenBank/DDBJ databases">
        <title>Genome sequence Cadophora malorum strain M34.</title>
        <authorList>
            <person name="Stefanovic E."/>
            <person name="Vu D."/>
            <person name="Scully C."/>
            <person name="Dijksterhuis J."/>
            <person name="Roader J."/>
            <person name="Houbraken J."/>
        </authorList>
    </citation>
    <scope>NUCLEOTIDE SEQUENCE</scope>
    <source>
        <strain evidence="2">M34</strain>
    </source>
</reference>
<gene>
    <name evidence="2" type="ORF">IFR04_011768</name>
</gene>
<organism evidence="2 3">
    <name type="scientific">Cadophora malorum</name>
    <dbReference type="NCBI Taxonomy" id="108018"/>
    <lineage>
        <taxon>Eukaryota</taxon>
        <taxon>Fungi</taxon>
        <taxon>Dikarya</taxon>
        <taxon>Ascomycota</taxon>
        <taxon>Pezizomycotina</taxon>
        <taxon>Leotiomycetes</taxon>
        <taxon>Helotiales</taxon>
        <taxon>Ploettnerulaceae</taxon>
        <taxon>Cadophora</taxon>
    </lineage>
</organism>
<proteinExistence type="predicted"/>
<dbReference type="Proteomes" id="UP000664132">
    <property type="component" value="Unassembled WGS sequence"/>
</dbReference>
<dbReference type="AlphaFoldDB" id="A0A8H7T814"/>
<comment type="caution">
    <text evidence="2">The sequence shown here is derived from an EMBL/GenBank/DDBJ whole genome shotgun (WGS) entry which is preliminary data.</text>
</comment>
<accession>A0A8H7T814</accession>
<evidence type="ECO:0000313" key="2">
    <source>
        <dbReference type="EMBL" id="KAG4415089.1"/>
    </source>
</evidence>
<keyword evidence="3" id="KW-1185">Reference proteome</keyword>
<feature type="region of interest" description="Disordered" evidence="1">
    <location>
        <begin position="1"/>
        <end position="76"/>
    </location>
</feature>
<feature type="compositionally biased region" description="Polar residues" evidence="1">
    <location>
        <begin position="41"/>
        <end position="50"/>
    </location>
</feature>
<evidence type="ECO:0000256" key="1">
    <source>
        <dbReference type="SAM" id="MobiDB-lite"/>
    </source>
</evidence>
<dbReference type="OrthoDB" id="3552539at2759"/>